<name>A0A452YZS3_AEGTS</name>
<dbReference type="Proteomes" id="UP000015105">
    <property type="component" value="Chromosome 1D"/>
</dbReference>
<sequence>ADRWIQLIMNCASSYEYKIGFNAEEEKKNTPVRGLRQGDSFSTHMF</sequence>
<reference evidence="1" key="3">
    <citation type="journal article" date="2017" name="Nature">
        <title>Genome sequence of the progenitor of the wheat D genome Aegilops tauschii.</title>
        <authorList>
            <person name="Luo M.C."/>
            <person name="Gu Y.Q."/>
            <person name="Puiu D."/>
            <person name="Wang H."/>
            <person name="Twardziok S.O."/>
            <person name="Deal K.R."/>
            <person name="Huo N."/>
            <person name="Zhu T."/>
            <person name="Wang L."/>
            <person name="Wang Y."/>
            <person name="McGuire P.E."/>
            <person name="Liu S."/>
            <person name="Long H."/>
            <person name="Ramasamy R.K."/>
            <person name="Rodriguez J.C."/>
            <person name="Van S.L."/>
            <person name="Yuan L."/>
            <person name="Wang Z."/>
            <person name="Xia Z."/>
            <person name="Xiao L."/>
            <person name="Anderson O.D."/>
            <person name="Ouyang S."/>
            <person name="Liang Y."/>
            <person name="Zimin A.V."/>
            <person name="Pertea G."/>
            <person name="Qi P."/>
            <person name="Bennetzen J.L."/>
            <person name="Dai X."/>
            <person name="Dawson M.W."/>
            <person name="Muller H.G."/>
            <person name="Kugler K."/>
            <person name="Rivarola-Duarte L."/>
            <person name="Spannagl M."/>
            <person name="Mayer K.F.X."/>
            <person name="Lu F.H."/>
            <person name="Bevan M.W."/>
            <person name="Leroy P."/>
            <person name="Li P."/>
            <person name="You F.M."/>
            <person name="Sun Q."/>
            <person name="Liu Z."/>
            <person name="Lyons E."/>
            <person name="Wicker T."/>
            <person name="Salzberg S.L."/>
            <person name="Devos K.M."/>
            <person name="Dvorak J."/>
        </authorList>
    </citation>
    <scope>NUCLEOTIDE SEQUENCE [LARGE SCALE GENOMIC DNA]</scope>
    <source>
        <strain evidence="1">cv. AL8/78</strain>
    </source>
</reference>
<dbReference type="EnsemblPlants" id="AET1Gv20584100.11">
    <property type="protein sequence ID" value="AET1Gv20584100.11"/>
    <property type="gene ID" value="AET1Gv20584100"/>
</dbReference>
<protein>
    <recommendedName>
        <fullName evidence="3">Reverse transcriptase domain-containing protein</fullName>
    </recommendedName>
</protein>
<evidence type="ECO:0008006" key="3">
    <source>
        <dbReference type="Google" id="ProtNLM"/>
    </source>
</evidence>
<reference evidence="1" key="4">
    <citation type="submission" date="2019-03" db="UniProtKB">
        <authorList>
            <consortium name="EnsemblPlants"/>
        </authorList>
    </citation>
    <scope>IDENTIFICATION</scope>
</reference>
<evidence type="ECO:0000313" key="2">
    <source>
        <dbReference type="Proteomes" id="UP000015105"/>
    </source>
</evidence>
<evidence type="ECO:0000313" key="1">
    <source>
        <dbReference type="EnsemblPlants" id="AET1Gv20584100.11"/>
    </source>
</evidence>
<reference evidence="2" key="2">
    <citation type="journal article" date="2017" name="Nat. Plants">
        <title>The Aegilops tauschii genome reveals multiple impacts of transposons.</title>
        <authorList>
            <person name="Zhao G."/>
            <person name="Zou C."/>
            <person name="Li K."/>
            <person name="Wang K."/>
            <person name="Li T."/>
            <person name="Gao L."/>
            <person name="Zhang X."/>
            <person name="Wang H."/>
            <person name="Yang Z."/>
            <person name="Liu X."/>
            <person name="Jiang W."/>
            <person name="Mao L."/>
            <person name="Kong X."/>
            <person name="Jiao Y."/>
            <person name="Jia J."/>
        </authorList>
    </citation>
    <scope>NUCLEOTIDE SEQUENCE [LARGE SCALE GENOMIC DNA]</scope>
    <source>
        <strain evidence="2">cv. AL8/78</strain>
    </source>
</reference>
<organism evidence="1 2">
    <name type="scientific">Aegilops tauschii subsp. strangulata</name>
    <name type="common">Goatgrass</name>
    <dbReference type="NCBI Taxonomy" id="200361"/>
    <lineage>
        <taxon>Eukaryota</taxon>
        <taxon>Viridiplantae</taxon>
        <taxon>Streptophyta</taxon>
        <taxon>Embryophyta</taxon>
        <taxon>Tracheophyta</taxon>
        <taxon>Spermatophyta</taxon>
        <taxon>Magnoliopsida</taxon>
        <taxon>Liliopsida</taxon>
        <taxon>Poales</taxon>
        <taxon>Poaceae</taxon>
        <taxon>BOP clade</taxon>
        <taxon>Pooideae</taxon>
        <taxon>Triticodae</taxon>
        <taxon>Triticeae</taxon>
        <taxon>Triticinae</taxon>
        <taxon>Aegilops</taxon>
    </lineage>
</organism>
<dbReference type="AlphaFoldDB" id="A0A452YZS3"/>
<dbReference type="Gramene" id="AET1Gv20584100.11">
    <property type="protein sequence ID" value="AET1Gv20584100.11"/>
    <property type="gene ID" value="AET1Gv20584100"/>
</dbReference>
<accession>A0A452YZS3</accession>
<keyword evidence="2" id="KW-1185">Reference proteome</keyword>
<reference evidence="1" key="5">
    <citation type="journal article" date="2021" name="G3 (Bethesda)">
        <title>Aegilops tauschii genome assembly Aet v5.0 features greater sequence contiguity and improved annotation.</title>
        <authorList>
            <person name="Wang L."/>
            <person name="Zhu T."/>
            <person name="Rodriguez J.C."/>
            <person name="Deal K.R."/>
            <person name="Dubcovsky J."/>
            <person name="McGuire P.E."/>
            <person name="Lux T."/>
            <person name="Spannagl M."/>
            <person name="Mayer K.F.X."/>
            <person name="Baldrich P."/>
            <person name="Meyers B.C."/>
            <person name="Huo N."/>
            <person name="Gu Y.Q."/>
            <person name="Zhou H."/>
            <person name="Devos K.M."/>
            <person name="Bennetzen J.L."/>
            <person name="Unver T."/>
            <person name="Budak H."/>
            <person name="Gulick P.J."/>
            <person name="Galiba G."/>
            <person name="Kalapos B."/>
            <person name="Nelson D.R."/>
            <person name="Li P."/>
            <person name="You F.M."/>
            <person name="Luo M.C."/>
            <person name="Dvorak J."/>
        </authorList>
    </citation>
    <scope>NUCLEOTIDE SEQUENCE [LARGE SCALE GENOMIC DNA]</scope>
    <source>
        <strain evidence="1">cv. AL8/78</strain>
    </source>
</reference>
<proteinExistence type="predicted"/>
<reference evidence="2" key="1">
    <citation type="journal article" date="2014" name="Science">
        <title>Ancient hybridizations among the ancestral genomes of bread wheat.</title>
        <authorList>
            <consortium name="International Wheat Genome Sequencing Consortium,"/>
            <person name="Marcussen T."/>
            <person name="Sandve S.R."/>
            <person name="Heier L."/>
            <person name="Spannagl M."/>
            <person name="Pfeifer M."/>
            <person name="Jakobsen K.S."/>
            <person name="Wulff B.B."/>
            <person name="Steuernagel B."/>
            <person name="Mayer K.F."/>
            <person name="Olsen O.A."/>
        </authorList>
    </citation>
    <scope>NUCLEOTIDE SEQUENCE [LARGE SCALE GENOMIC DNA]</scope>
    <source>
        <strain evidence="2">cv. AL8/78</strain>
    </source>
</reference>